<dbReference type="GO" id="GO:0000272">
    <property type="term" value="P:polysaccharide catabolic process"/>
    <property type="evidence" value="ECO:0007669"/>
    <property type="project" value="InterPro"/>
</dbReference>
<sequence>MLKHHRTLERSWRLTALLFVGAAVLNVIPSMSAIAETPTSLQKIRISDDHRRFVPAGSNKSFVPWGFNYLGEFGKLVEDSWDADWPRLERDFREMRKLGANVVRVHLQFGTYMKGPDEFDRTQLDRLRRMLDLGRECGLYLDLTGLCCYRLADIPAWYDKLDETDRWEIQARWWKEIARTCSGHPAVFCYDLMNEPVVGGPAKPGEPRWVGGELGGFYFVQRLSEDARGRTNVQIAAAWSSKMTEAIRQEDPQTLITVGVIPWAQIWPNAKPVFYSPEAGKHFDFVSIHVYPGKGEVDRALAALMVYEVGKPLVVEETFPLNCTLDEMNQFVEGGRDRVDGWVSHYFGSTIDEHRRGAGPKGSTPDAVADFLEYWRDKGKEIVGVDR</sequence>
<accession>A0A517SIF3</accession>
<feature type="domain" description="Glycoside hydrolase family 5" evidence="4">
    <location>
        <begin position="87"/>
        <end position="293"/>
    </location>
</feature>
<organism evidence="5 6">
    <name type="scientific">Caulifigura coniformis</name>
    <dbReference type="NCBI Taxonomy" id="2527983"/>
    <lineage>
        <taxon>Bacteria</taxon>
        <taxon>Pseudomonadati</taxon>
        <taxon>Planctomycetota</taxon>
        <taxon>Planctomycetia</taxon>
        <taxon>Planctomycetales</taxon>
        <taxon>Planctomycetaceae</taxon>
        <taxon>Caulifigura</taxon>
    </lineage>
</organism>
<dbReference type="InParanoid" id="A0A517SIF3"/>
<evidence type="ECO:0000313" key="6">
    <source>
        <dbReference type="Proteomes" id="UP000315700"/>
    </source>
</evidence>
<evidence type="ECO:0000259" key="4">
    <source>
        <dbReference type="Pfam" id="PF00150"/>
    </source>
</evidence>
<dbReference type="KEGG" id="ccos:Pan44_39530"/>
<reference evidence="5 6" key="1">
    <citation type="submission" date="2019-02" db="EMBL/GenBank/DDBJ databases">
        <title>Deep-cultivation of Planctomycetes and their phenomic and genomic characterization uncovers novel biology.</title>
        <authorList>
            <person name="Wiegand S."/>
            <person name="Jogler M."/>
            <person name="Boedeker C."/>
            <person name="Pinto D."/>
            <person name="Vollmers J."/>
            <person name="Rivas-Marin E."/>
            <person name="Kohn T."/>
            <person name="Peeters S.H."/>
            <person name="Heuer A."/>
            <person name="Rast P."/>
            <person name="Oberbeckmann S."/>
            <person name="Bunk B."/>
            <person name="Jeske O."/>
            <person name="Meyerdierks A."/>
            <person name="Storesund J.E."/>
            <person name="Kallscheuer N."/>
            <person name="Luecker S."/>
            <person name="Lage O.M."/>
            <person name="Pohl T."/>
            <person name="Merkel B.J."/>
            <person name="Hornburger P."/>
            <person name="Mueller R.-W."/>
            <person name="Bruemmer F."/>
            <person name="Labrenz M."/>
            <person name="Spormann A.M."/>
            <person name="Op den Camp H."/>
            <person name="Overmann J."/>
            <person name="Amann R."/>
            <person name="Jetten M.S.M."/>
            <person name="Mascher T."/>
            <person name="Medema M.H."/>
            <person name="Devos D.P."/>
            <person name="Kaster A.-K."/>
            <person name="Ovreas L."/>
            <person name="Rohde M."/>
            <person name="Galperin M.Y."/>
            <person name="Jogler C."/>
        </authorList>
    </citation>
    <scope>NUCLEOTIDE SEQUENCE [LARGE SCALE GENOMIC DNA]</scope>
    <source>
        <strain evidence="5 6">Pan44</strain>
    </source>
</reference>
<dbReference type="Gene3D" id="3.20.20.80">
    <property type="entry name" value="Glycosidases"/>
    <property type="match status" value="1"/>
</dbReference>
<dbReference type="EMBL" id="CP036271">
    <property type="protein sequence ID" value="QDT55905.1"/>
    <property type="molecule type" value="Genomic_DNA"/>
</dbReference>
<dbReference type="Pfam" id="PF00150">
    <property type="entry name" value="Cellulase"/>
    <property type="match status" value="1"/>
</dbReference>
<dbReference type="InterPro" id="IPR017853">
    <property type="entry name" value="GH"/>
</dbReference>
<dbReference type="GO" id="GO:0004553">
    <property type="term" value="F:hydrolase activity, hydrolyzing O-glycosyl compounds"/>
    <property type="evidence" value="ECO:0007669"/>
    <property type="project" value="InterPro"/>
</dbReference>
<evidence type="ECO:0000256" key="3">
    <source>
        <dbReference type="RuleBase" id="RU361153"/>
    </source>
</evidence>
<dbReference type="InterPro" id="IPR001547">
    <property type="entry name" value="Glyco_hydro_5"/>
</dbReference>
<protein>
    <submittedName>
        <fullName evidence="5">Cellulase (Glycosyl hydrolase family 5)</fullName>
    </submittedName>
</protein>
<dbReference type="Proteomes" id="UP000315700">
    <property type="component" value="Chromosome"/>
</dbReference>
<evidence type="ECO:0000313" key="5">
    <source>
        <dbReference type="EMBL" id="QDT55905.1"/>
    </source>
</evidence>
<dbReference type="OrthoDB" id="240436at2"/>
<dbReference type="SUPFAM" id="SSF51445">
    <property type="entry name" value="(Trans)glycosidases"/>
    <property type="match status" value="1"/>
</dbReference>
<comment type="similarity">
    <text evidence="3">Belongs to the glycosyl hydrolase 5 (cellulase A) family.</text>
</comment>
<keyword evidence="2 3" id="KW-0326">Glycosidase</keyword>
<evidence type="ECO:0000256" key="1">
    <source>
        <dbReference type="ARBA" id="ARBA00022801"/>
    </source>
</evidence>
<proteinExistence type="inferred from homology"/>
<keyword evidence="6" id="KW-1185">Reference proteome</keyword>
<name>A0A517SIF3_9PLAN</name>
<evidence type="ECO:0000256" key="2">
    <source>
        <dbReference type="ARBA" id="ARBA00023295"/>
    </source>
</evidence>
<dbReference type="AlphaFoldDB" id="A0A517SIF3"/>
<gene>
    <name evidence="5" type="ORF">Pan44_39530</name>
</gene>
<keyword evidence="1 3" id="KW-0378">Hydrolase</keyword>